<proteinExistence type="inferred from homology"/>
<dbReference type="SUPFAM" id="SSF52172">
    <property type="entry name" value="CheY-like"/>
    <property type="match status" value="1"/>
</dbReference>
<sequence>MTEDSSNISLPFTRDDLQILAVDDDPMQLSVVQKSLEKDGYQVLVAKNGQEALDVLNSGVKIDLILSDVMMPVMNGPQFLSAARSDPKFAQIPIVMMSSNDQYEIVFDCLSKGADDYMIKPLSPQVLKNIYANVWIKRRQNAAAAKIQHQIVESTVISRRIAELKQTFSDSFNTPLNEIVKSLEAVLVSGGVQPAAVASIQAVIVNLKGFENGEITSVARPAIPDKMQDFFATQFGVSNKAQPKVIIPTAVNAIRSHRAAPAPMVPSLQPLNLGDAMFSLDFNVWSINEKVLMNLCHDLLTAARVGVDVNSKPGEVEYFIKKCVEKFRGNPFHNFRRACESVQFIIAFNDILNKANSNILENFEIATLALSALLHDIDHPGCNNMFQVRTSSNLSMTYNDRSILENNSCSVGSHLLQDCFTFSNQEAELLTSRQIMIHSILKTDYKKLQKFITKLASRKLDLNNKVDRFDALALIVLMSDLAFAIRPWEVSGYWYDLMRDEQYLQRDTERRLGFKVAAPMDRRLNSSMASFINTHFRVIVMPVFQAGVKVFPALEEKILTALQRNLNIIEELVQVENQRPQ</sequence>
<evidence type="ECO:0000256" key="3">
    <source>
        <dbReference type="PIRSR" id="PIRSR623088-1"/>
    </source>
</evidence>
<dbReference type="RefSeq" id="XP_068364447.1">
    <property type="nucleotide sequence ID" value="XM_068500710.1"/>
</dbReference>
<dbReference type="InterPro" id="IPR001789">
    <property type="entry name" value="Sig_transdc_resp-reg_receiver"/>
</dbReference>
<dbReference type="GO" id="GO:0000160">
    <property type="term" value="P:phosphorelay signal transduction system"/>
    <property type="evidence" value="ECO:0007669"/>
    <property type="project" value="InterPro"/>
</dbReference>
<dbReference type="InterPro" id="IPR036971">
    <property type="entry name" value="PDEase_catalytic_dom_sf"/>
</dbReference>
<dbReference type="PANTHER" id="PTHR11347">
    <property type="entry name" value="CYCLIC NUCLEOTIDE PHOSPHODIESTERASE"/>
    <property type="match status" value="1"/>
</dbReference>
<dbReference type="Pfam" id="PF00072">
    <property type="entry name" value="Response_reg"/>
    <property type="match status" value="1"/>
</dbReference>
<dbReference type="AlphaFoldDB" id="A0A1J4KIZ9"/>
<evidence type="ECO:0000259" key="7">
    <source>
        <dbReference type="PROSITE" id="PS50110"/>
    </source>
</evidence>
<dbReference type="SMART" id="SM00448">
    <property type="entry name" value="REC"/>
    <property type="match status" value="1"/>
</dbReference>
<comment type="caution">
    <text evidence="9">The sequence shown here is derived from an EMBL/GenBank/DDBJ whole genome shotgun (WGS) entry which is preliminary data.</text>
</comment>
<protein>
    <recommendedName>
        <fullName evidence="6">Phosphodiesterase</fullName>
        <ecNumber evidence="6">3.1.4.-</ecNumber>
    </recommendedName>
</protein>
<keyword evidence="10" id="KW-1185">Reference proteome</keyword>
<feature type="domain" description="PDEase" evidence="8">
    <location>
        <begin position="261"/>
        <end position="576"/>
    </location>
</feature>
<dbReference type="GeneID" id="94835414"/>
<dbReference type="Gene3D" id="3.40.50.2300">
    <property type="match status" value="1"/>
</dbReference>
<comment type="cofactor">
    <cofactor evidence="6">
        <name>a divalent metal cation</name>
        <dbReference type="ChEBI" id="CHEBI:60240"/>
    </cofactor>
    <text evidence="6">Binds 2 divalent metal cations per subunit. Site 1 may preferentially bind zinc ions, while site 2 has a preference for magnesium and/or manganese ions.</text>
</comment>
<dbReference type="VEuPathDB" id="TrichDB:TRFO_19293"/>
<dbReference type="EMBL" id="MLAK01000591">
    <property type="protein sequence ID" value="OHT11311.1"/>
    <property type="molecule type" value="Genomic_DNA"/>
</dbReference>
<evidence type="ECO:0000313" key="9">
    <source>
        <dbReference type="EMBL" id="OHT11311.1"/>
    </source>
</evidence>
<evidence type="ECO:0000256" key="2">
    <source>
        <dbReference type="ARBA" id="ARBA00022801"/>
    </source>
</evidence>
<dbReference type="EC" id="3.1.4.-" evidence="6"/>
<dbReference type="Pfam" id="PF00233">
    <property type="entry name" value="PDEase_I"/>
    <property type="match status" value="1"/>
</dbReference>
<dbReference type="Gene3D" id="1.10.1300.10">
    <property type="entry name" value="3'5'-cyclic nucleotide phosphodiesterase, catalytic domain"/>
    <property type="match status" value="1"/>
</dbReference>
<dbReference type="InterPro" id="IPR011006">
    <property type="entry name" value="CheY-like_superfamily"/>
</dbReference>
<feature type="active site" description="Proton donor" evidence="3">
    <location>
        <position position="333"/>
    </location>
</feature>
<dbReference type="InterPro" id="IPR002073">
    <property type="entry name" value="PDEase_catalytic_dom"/>
</dbReference>
<comment type="similarity">
    <text evidence="6">Belongs to the cyclic nucleotide phosphodiesterase family.</text>
</comment>
<feature type="binding site" evidence="4">
    <location>
        <position position="376"/>
    </location>
    <ligand>
        <name>Zn(2+)</name>
        <dbReference type="ChEBI" id="CHEBI:29105"/>
        <label>2</label>
    </ligand>
</feature>
<evidence type="ECO:0000313" key="10">
    <source>
        <dbReference type="Proteomes" id="UP000179807"/>
    </source>
</evidence>
<evidence type="ECO:0000256" key="1">
    <source>
        <dbReference type="ARBA" id="ARBA00022723"/>
    </source>
</evidence>
<keyword evidence="5" id="KW-0597">Phosphoprotein</keyword>
<accession>A0A1J4KIZ9</accession>
<feature type="binding site" evidence="4">
    <location>
        <position position="375"/>
    </location>
    <ligand>
        <name>Zn(2+)</name>
        <dbReference type="ChEBI" id="CHEBI:29105"/>
        <label>1</label>
    </ligand>
</feature>
<evidence type="ECO:0000256" key="5">
    <source>
        <dbReference type="PROSITE-ProRule" id="PRU00169"/>
    </source>
</evidence>
<dbReference type="PRINTS" id="PR00387">
    <property type="entry name" value="PDIESTERASE1"/>
</dbReference>
<gene>
    <name evidence="9" type="ORF">TRFO_19293</name>
</gene>
<keyword evidence="2 6" id="KW-0378">Hydrolase</keyword>
<dbReference type="GO" id="GO:0004114">
    <property type="term" value="F:3',5'-cyclic-nucleotide phosphodiesterase activity"/>
    <property type="evidence" value="ECO:0007669"/>
    <property type="project" value="InterPro"/>
</dbReference>
<dbReference type="CDD" id="cd00156">
    <property type="entry name" value="REC"/>
    <property type="match status" value="1"/>
</dbReference>
<feature type="binding site" evidence="4">
    <location>
        <position position="480"/>
    </location>
    <ligand>
        <name>Zn(2+)</name>
        <dbReference type="ChEBI" id="CHEBI:29105"/>
        <label>1</label>
    </ligand>
</feature>
<dbReference type="InterPro" id="IPR023174">
    <property type="entry name" value="PDEase_CS"/>
</dbReference>
<evidence type="ECO:0000256" key="4">
    <source>
        <dbReference type="PIRSR" id="PIRSR623088-3"/>
    </source>
</evidence>
<feature type="binding site" evidence="4">
    <location>
        <position position="376"/>
    </location>
    <ligand>
        <name>Zn(2+)</name>
        <dbReference type="ChEBI" id="CHEBI:29105"/>
        <label>1</label>
    </ligand>
</feature>
<dbReference type="CDD" id="cd00077">
    <property type="entry name" value="HDc"/>
    <property type="match status" value="1"/>
</dbReference>
<evidence type="ECO:0000256" key="6">
    <source>
        <dbReference type="RuleBase" id="RU363067"/>
    </source>
</evidence>
<dbReference type="OrthoDB" id="10262808at2759"/>
<keyword evidence="1 4" id="KW-0479">Metal-binding</keyword>
<dbReference type="GO" id="GO:0046872">
    <property type="term" value="F:metal ion binding"/>
    <property type="evidence" value="ECO:0007669"/>
    <property type="project" value="UniProtKB-KW"/>
</dbReference>
<dbReference type="InterPro" id="IPR003607">
    <property type="entry name" value="HD/PDEase_dom"/>
</dbReference>
<dbReference type="PROSITE" id="PS50110">
    <property type="entry name" value="RESPONSE_REGULATORY"/>
    <property type="match status" value="1"/>
</dbReference>
<organism evidence="9 10">
    <name type="scientific">Tritrichomonas foetus</name>
    <dbReference type="NCBI Taxonomy" id="1144522"/>
    <lineage>
        <taxon>Eukaryota</taxon>
        <taxon>Metamonada</taxon>
        <taxon>Parabasalia</taxon>
        <taxon>Tritrichomonadida</taxon>
        <taxon>Tritrichomonadidae</taxon>
        <taxon>Tritrichomonas</taxon>
    </lineage>
</organism>
<dbReference type="InterPro" id="IPR023088">
    <property type="entry name" value="PDEase"/>
</dbReference>
<feature type="domain" description="Response regulatory" evidence="7">
    <location>
        <begin position="18"/>
        <end position="135"/>
    </location>
</feature>
<name>A0A1J4KIZ9_9EUKA</name>
<dbReference type="PROSITE" id="PS00126">
    <property type="entry name" value="PDEASE_I_1"/>
    <property type="match status" value="1"/>
</dbReference>
<feature type="modified residue" description="4-aspartylphosphate" evidence="5">
    <location>
        <position position="68"/>
    </location>
</feature>
<dbReference type="SUPFAM" id="SSF109604">
    <property type="entry name" value="HD-domain/PDEase-like"/>
    <property type="match status" value="1"/>
</dbReference>
<reference evidence="9" key="1">
    <citation type="submission" date="2016-10" db="EMBL/GenBank/DDBJ databases">
        <authorList>
            <person name="Benchimol M."/>
            <person name="Almeida L.G."/>
            <person name="Vasconcelos A.T."/>
            <person name="Perreira-Neves A."/>
            <person name="Rosa I.A."/>
            <person name="Tasca T."/>
            <person name="Bogo M.R."/>
            <person name="de Souza W."/>
        </authorList>
    </citation>
    <scope>NUCLEOTIDE SEQUENCE [LARGE SCALE GENOMIC DNA]</scope>
    <source>
        <strain evidence="9">K</strain>
    </source>
</reference>
<dbReference type="Proteomes" id="UP000179807">
    <property type="component" value="Unassembled WGS sequence"/>
</dbReference>
<evidence type="ECO:0000259" key="8">
    <source>
        <dbReference type="PROSITE" id="PS51845"/>
    </source>
</evidence>
<dbReference type="PROSITE" id="PS51845">
    <property type="entry name" value="PDEASE_I_2"/>
    <property type="match status" value="1"/>
</dbReference>